<comment type="caution">
    <text evidence="1">The sequence shown here is derived from an EMBL/GenBank/DDBJ whole genome shotgun (WGS) entry which is preliminary data.</text>
</comment>
<keyword evidence="2" id="KW-1185">Reference proteome</keyword>
<dbReference type="EMBL" id="JADWYR010000001">
    <property type="protein sequence ID" value="MBG9376550.1"/>
    <property type="molecule type" value="Genomic_DNA"/>
</dbReference>
<protein>
    <submittedName>
        <fullName evidence="1">Uncharacterized protein</fullName>
    </submittedName>
</protein>
<dbReference type="RefSeq" id="WP_196990557.1">
    <property type="nucleotide sequence ID" value="NZ_JADWYR010000001.1"/>
</dbReference>
<reference evidence="1" key="1">
    <citation type="submission" date="2020-11" db="EMBL/GenBank/DDBJ databases">
        <title>Bacterial whole genome sequence for Panacibacter sp. DH6.</title>
        <authorList>
            <person name="Le V."/>
            <person name="Ko S."/>
            <person name="Ahn C.-Y."/>
            <person name="Oh H.-M."/>
        </authorList>
    </citation>
    <scope>NUCLEOTIDE SEQUENCE</scope>
    <source>
        <strain evidence="1">DH6</strain>
    </source>
</reference>
<name>A0A931E779_9BACT</name>
<proteinExistence type="predicted"/>
<gene>
    <name evidence="1" type="ORF">I5907_09915</name>
</gene>
<dbReference type="Proteomes" id="UP000628448">
    <property type="component" value="Unassembled WGS sequence"/>
</dbReference>
<evidence type="ECO:0000313" key="1">
    <source>
        <dbReference type="EMBL" id="MBG9376550.1"/>
    </source>
</evidence>
<accession>A0A931E779</accession>
<organism evidence="1 2">
    <name type="scientific">Panacibacter microcysteis</name>
    <dbReference type="NCBI Taxonomy" id="2793269"/>
    <lineage>
        <taxon>Bacteria</taxon>
        <taxon>Pseudomonadati</taxon>
        <taxon>Bacteroidota</taxon>
        <taxon>Chitinophagia</taxon>
        <taxon>Chitinophagales</taxon>
        <taxon>Chitinophagaceae</taxon>
        <taxon>Panacibacter</taxon>
    </lineage>
</organism>
<dbReference type="AlphaFoldDB" id="A0A931E779"/>
<sequence length="273" mass="31554">MRIVFLFAFICAFQYVNSQYYYNDIITTRQTNRQYKLLKDNNVQLVTGKSFEADGTPAEGFGLTQQLAEGSTVITTVTEHAGTGKTISTSWYNNNRIRKTLDSTENIKSTVTYSYNNNDIVSITTLTEDVFMNNASTEIHQWTYDNGTPVKMLLIKNNVDTTTVDFIKDSTGNIGEERWTKKGRRLETYFYYYNAKNNLTDIVRYNLRAQRLLPDFLFEYDDKGVLTQSIQVPQGSADYLVWQHIYNSNGLKQRDLCFSKTRQPVGSIEYSYR</sequence>
<evidence type="ECO:0000313" key="2">
    <source>
        <dbReference type="Proteomes" id="UP000628448"/>
    </source>
</evidence>